<keyword evidence="3" id="KW-1185">Reference proteome</keyword>
<sequence>MSSLEQMDELRRAPFCSCDRLKFENEVLAARCKSLSAKSIFGSLPIHSEVGTSKVSSLPLQMDSHVESESLGKSICGVVKDSSPIASPKPSASLSGAQGNSSGKGVSSIFGAQVPLPRYKCTFCKKDGHTFDFCFRRVKH</sequence>
<dbReference type="EMBL" id="CP144747">
    <property type="protein sequence ID" value="WVZ63745.1"/>
    <property type="molecule type" value="Genomic_DNA"/>
</dbReference>
<name>A0AAQ3WJH4_PASNO</name>
<feature type="region of interest" description="Disordered" evidence="1">
    <location>
        <begin position="82"/>
        <end position="105"/>
    </location>
</feature>
<evidence type="ECO:0000313" key="3">
    <source>
        <dbReference type="Proteomes" id="UP001341281"/>
    </source>
</evidence>
<feature type="compositionally biased region" description="Polar residues" evidence="1">
    <location>
        <begin position="96"/>
        <end position="105"/>
    </location>
</feature>
<gene>
    <name evidence="2" type="ORF">U9M48_013353</name>
</gene>
<feature type="compositionally biased region" description="Low complexity" evidence="1">
    <location>
        <begin position="82"/>
        <end position="95"/>
    </location>
</feature>
<protein>
    <submittedName>
        <fullName evidence="2">Uncharacterized protein</fullName>
    </submittedName>
</protein>
<dbReference type="Proteomes" id="UP001341281">
    <property type="component" value="Chromosome 03"/>
</dbReference>
<reference evidence="2 3" key="1">
    <citation type="submission" date="2024-02" db="EMBL/GenBank/DDBJ databases">
        <title>High-quality chromosome-scale genome assembly of Pensacola bahiagrass (Paspalum notatum Flugge var. saurae).</title>
        <authorList>
            <person name="Vega J.M."/>
            <person name="Podio M."/>
            <person name="Orjuela J."/>
            <person name="Siena L.A."/>
            <person name="Pessino S.C."/>
            <person name="Combes M.C."/>
            <person name="Mariac C."/>
            <person name="Albertini E."/>
            <person name="Pupilli F."/>
            <person name="Ortiz J.P.A."/>
            <person name="Leblanc O."/>
        </authorList>
    </citation>
    <scope>NUCLEOTIDE SEQUENCE [LARGE SCALE GENOMIC DNA]</scope>
    <source>
        <strain evidence="2">R1</strain>
        <tissue evidence="2">Leaf</tissue>
    </source>
</reference>
<dbReference type="AlphaFoldDB" id="A0AAQ3WJH4"/>
<evidence type="ECO:0000256" key="1">
    <source>
        <dbReference type="SAM" id="MobiDB-lite"/>
    </source>
</evidence>
<evidence type="ECO:0000313" key="2">
    <source>
        <dbReference type="EMBL" id="WVZ63745.1"/>
    </source>
</evidence>
<organism evidence="2 3">
    <name type="scientific">Paspalum notatum var. saurae</name>
    <dbReference type="NCBI Taxonomy" id="547442"/>
    <lineage>
        <taxon>Eukaryota</taxon>
        <taxon>Viridiplantae</taxon>
        <taxon>Streptophyta</taxon>
        <taxon>Embryophyta</taxon>
        <taxon>Tracheophyta</taxon>
        <taxon>Spermatophyta</taxon>
        <taxon>Magnoliopsida</taxon>
        <taxon>Liliopsida</taxon>
        <taxon>Poales</taxon>
        <taxon>Poaceae</taxon>
        <taxon>PACMAD clade</taxon>
        <taxon>Panicoideae</taxon>
        <taxon>Andropogonodae</taxon>
        <taxon>Paspaleae</taxon>
        <taxon>Paspalinae</taxon>
        <taxon>Paspalum</taxon>
    </lineage>
</organism>
<accession>A0AAQ3WJH4</accession>
<proteinExistence type="predicted"/>